<gene>
    <name evidence="2" type="ORF">ALP52_05768</name>
</gene>
<dbReference type="Pfam" id="PF00293">
    <property type="entry name" value="NUDIX"/>
    <property type="match status" value="1"/>
</dbReference>
<dbReference type="InterPro" id="IPR000086">
    <property type="entry name" value="NUDIX_hydrolase_dom"/>
</dbReference>
<accession>A0A3M5JNF7</accession>
<evidence type="ECO:0000313" key="3">
    <source>
        <dbReference type="Proteomes" id="UP000276194"/>
    </source>
</evidence>
<dbReference type="PROSITE" id="PS51462">
    <property type="entry name" value="NUDIX"/>
    <property type="match status" value="1"/>
</dbReference>
<protein>
    <submittedName>
        <fullName evidence="2">MutT/nudix protein</fullName>
    </submittedName>
</protein>
<feature type="domain" description="Nudix hydrolase" evidence="1">
    <location>
        <begin position="90"/>
        <end position="218"/>
    </location>
</feature>
<dbReference type="SUPFAM" id="SSF55811">
    <property type="entry name" value="Nudix"/>
    <property type="match status" value="1"/>
</dbReference>
<evidence type="ECO:0000259" key="1">
    <source>
        <dbReference type="PROSITE" id="PS51462"/>
    </source>
</evidence>
<dbReference type="EMBL" id="RBTD01000114">
    <property type="protein sequence ID" value="RMT24086.1"/>
    <property type="molecule type" value="Genomic_DNA"/>
</dbReference>
<dbReference type="InterPro" id="IPR015797">
    <property type="entry name" value="NUDIX_hydrolase-like_dom_sf"/>
</dbReference>
<dbReference type="AlphaFoldDB" id="A0A3M5JNF7"/>
<dbReference type="Gene3D" id="3.90.79.10">
    <property type="entry name" value="Nucleoside Triphosphate Pyrophosphohydrolase"/>
    <property type="match status" value="1"/>
</dbReference>
<proteinExistence type="predicted"/>
<dbReference type="CDD" id="cd04697">
    <property type="entry name" value="NUDIX_Hydrolase"/>
    <property type="match status" value="1"/>
</dbReference>
<evidence type="ECO:0000313" key="2">
    <source>
        <dbReference type="EMBL" id="RMT24086.1"/>
    </source>
</evidence>
<reference evidence="2 3" key="1">
    <citation type="submission" date="2018-08" db="EMBL/GenBank/DDBJ databases">
        <title>Recombination of ecologically and evolutionarily significant loci maintains genetic cohesion in the Pseudomonas syringae species complex.</title>
        <authorList>
            <person name="Dillon M."/>
            <person name="Thakur S."/>
            <person name="Almeida R.N.D."/>
            <person name="Weir B.S."/>
            <person name="Guttman D.S."/>
        </authorList>
    </citation>
    <scope>NUCLEOTIDE SEQUENCE [LARGE SCALE GENOMIC DNA]</scope>
    <source>
        <strain evidence="2 3">ICMP 6941</strain>
    </source>
</reference>
<organism evidence="2 3">
    <name type="scientific">Pseudomonas amygdali pv. mori</name>
    <dbReference type="NCBI Taxonomy" id="34065"/>
    <lineage>
        <taxon>Bacteria</taxon>
        <taxon>Pseudomonadati</taxon>
        <taxon>Pseudomonadota</taxon>
        <taxon>Gammaproteobacteria</taxon>
        <taxon>Pseudomonadales</taxon>
        <taxon>Pseudomonadaceae</taxon>
        <taxon>Pseudomonas</taxon>
        <taxon>Pseudomonas amygdali</taxon>
    </lineage>
</organism>
<sequence length="229" mass="25564">MPGTAVEPDDSEWQPVRCVRQPLAGHGQLHLACQRRGHRPAPVAESRLMSIPANEAAHRAASDAEQIAWVDEQDRLLGSRVRADLRERGLIGRGTYILLFNSAGELCVHRRTLSKAIYPGYWDVAAGGMVQADESYDESAARELEEELGVSGVPLLAHERFFFDQPGNRLWCAVFSAVWDGPLRLQPEEVLEARFMPIADVLHQAEKIPYCPDSLAALKRYLQQIENAQ</sequence>
<dbReference type="GO" id="GO:0003824">
    <property type="term" value="F:catalytic activity"/>
    <property type="evidence" value="ECO:0007669"/>
    <property type="project" value="UniProtKB-ARBA"/>
</dbReference>
<dbReference type="Proteomes" id="UP000276194">
    <property type="component" value="Unassembled WGS sequence"/>
</dbReference>
<comment type="caution">
    <text evidence="2">The sequence shown here is derived from an EMBL/GenBank/DDBJ whole genome shotgun (WGS) entry which is preliminary data.</text>
</comment>
<dbReference type="PANTHER" id="PTHR10885:SF0">
    <property type="entry name" value="ISOPENTENYL-DIPHOSPHATE DELTA-ISOMERASE"/>
    <property type="match status" value="1"/>
</dbReference>
<name>A0A3M5JNF7_PSEA0</name>
<dbReference type="PANTHER" id="PTHR10885">
    <property type="entry name" value="ISOPENTENYL-DIPHOSPHATE DELTA-ISOMERASE"/>
    <property type="match status" value="1"/>
</dbReference>